<organism evidence="1 2">
    <name type="scientific">Noviherbaspirillum galbum</name>
    <dbReference type="NCBI Taxonomy" id="2709383"/>
    <lineage>
        <taxon>Bacteria</taxon>
        <taxon>Pseudomonadati</taxon>
        <taxon>Pseudomonadota</taxon>
        <taxon>Betaproteobacteria</taxon>
        <taxon>Burkholderiales</taxon>
        <taxon>Oxalobacteraceae</taxon>
        <taxon>Noviherbaspirillum</taxon>
    </lineage>
</organism>
<keyword evidence="2" id="KW-1185">Reference proteome</keyword>
<evidence type="ECO:0000313" key="1">
    <source>
        <dbReference type="EMBL" id="NEX60081.1"/>
    </source>
</evidence>
<dbReference type="EMBL" id="JAAIVB010000011">
    <property type="protein sequence ID" value="NEX60081.1"/>
    <property type="molecule type" value="Genomic_DNA"/>
</dbReference>
<evidence type="ECO:0000313" key="2">
    <source>
        <dbReference type="Proteomes" id="UP000482155"/>
    </source>
</evidence>
<sequence>MHPQSGHDNLPYFLGQFAIYASSLYAAREVFDKIASDDTVGSYGTAKTVYGEQISWSLVGKKLPAAKL</sequence>
<accession>A0A6B3SGV7</accession>
<dbReference type="Proteomes" id="UP000482155">
    <property type="component" value="Unassembled WGS sequence"/>
</dbReference>
<name>A0A6B3SGV7_9BURK</name>
<dbReference type="RefSeq" id="WP_163960584.1">
    <property type="nucleotide sequence ID" value="NZ_JAAIVB010000011.1"/>
</dbReference>
<gene>
    <name evidence="1" type="ORF">G3574_03225</name>
</gene>
<reference evidence="1 2" key="1">
    <citation type="submission" date="2020-02" db="EMBL/GenBank/DDBJ databases">
        <authorList>
            <person name="Kim M.K."/>
        </authorList>
    </citation>
    <scope>NUCLEOTIDE SEQUENCE [LARGE SCALE GENOMIC DNA]</scope>
    <source>
        <strain evidence="1 2">17J57-3</strain>
    </source>
</reference>
<proteinExistence type="predicted"/>
<dbReference type="AlphaFoldDB" id="A0A6B3SGV7"/>
<comment type="caution">
    <text evidence="1">The sequence shown here is derived from an EMBL/GenBank/DDBJ whole genome shotgun (WGS) entry which is preliminary data.</text>
</comment>
<protein>
    <submittedName>
        <fullName evidence="1">Uncharacterized protein</fullName>
    </submittedName>
</protein>